<evidence type="ECO:0000313" key="2">
    <source>
        <dbReference type="Proteomes" id="UP000005039"/>
    </source>
</evidence>
<gene>
    <name evidence="1" type="ORF">HMPREF9970_2452</name>
</gene>
<reference evidence="1 2" key="1">
    <citation type="submission" date="2012-03" db="EMBL/GenBank/DDBJ databases">
        <authorList>
            <person name="Durkin A.S."/>
            <person name="McCorrison J."/>
            <person name="Torralba M."/>
            <person name="Gillis M."/>
            <person name="Methe B."/>
            <person name="Sutton G."/>
            <person name="Nelson K.E."/>
        </authorList>
    </citation>
    <scope>NUCLEOTIDE SEQUENCE [LARGE SCALE GENOMIC DNA]</scope>
    <source>
        <strain evidence="1 2">F0468</strain>
    </source>
</reference>
<evidence type="ECO:0000313" key="1">
    <source>
        <dbReference type="EMBL" id="EIC96036.1"/>
    </source>
</evidence>
<dbReference type="Proteomes" id="UP000005039">
    <property type="component" value="Unassembled WGS sequence"/>
</dbReference>
<name>I0R8M8_9FIRM</name>
<dbReference type="PATRIC" id="fig|1095750.3.peg.1172"/>
<protein>
    <submittedName>
        <fullName evidence="1">Type VII secretion system protein, YukC family</fullName>
    </submittedName>
</protein>
<organism evidence="1 2">
    <name type="scientific">Lachnoanaerobaculum saburreum F0468</name>
    <dbReference type="NCBI Taxonomy" id="1095750"/>
    <lineage>
        <taxon>Bacteria</taxon>
        <taxon>Bacillati</taxon>
        <taxon>Bacillota</taxon>
        <taxon>Clostridia</taxon>
        <taxon>Lachnospirales</taxon>
        <taxon>Lachnospiraceae</taxon>
        <taxon>Lachnoanaerobaculum</taxon>
    </lineage>
</organism>
<comment type="caution">
    <text evidence="1">The sequence shown here is derived from an EMBL/GenBank/DDBJ whole genome shotgun (WGS) entry which is preliminary data.</text>
</comment>
<keyword evidence="2" id="KW-1185">Reference proteome</keyword>
<dbReference type="eggNOG" id="COG4499">
    <property type="taxonomic scope" value="Bacteria"/>
</dbReference>
<sequence length="133" mass="15221">MIDDLSNISVSTMNEYEKYIPAVAYIRSQSVDAFSKETKDMLIERLSYNSDVKQLDYWIYLGRADADNAIDIAQRLSDNQLLLYAYIQKYEIVSADTTLSGDDKSSKLNSIKENIKDLAQTLGIKYEPEKTEE</sequence>
<dbReference type="EMBL" id="AJGH01000059">
    <property type="protein sequence ID" value="EIC96036.1"/>
    <property type="molecule type" value="Genomic_DNA"/>
</dbReference>
<dbReference type="Gene3D" id="1.25.40.680">
    <property type="entry name" value="Type VII secretion system EssB, C-terminal-like domain"/>
    <property type="match status" value="1"/>
</dbReference>
<accession>I0R8M8</accession>
<dbReference type="InterPro" id="IPR042565">
    <property type="entry name" value="T7SS_EssB_C"/>
</dbReference>
<dbReference type="InterPro" id="IPR018778">
    <property type="entry name" value="T7SS_EssB"/>
</dbReference>
<dbReference type="AlphaFoldDB" id="I0R8M8"/>
<proteinExistence type="predicted"/>
<dbReference type="Pfam" id="PF10140">
    <property type="entry name" value="YukC"/>
    <property type="match status" value="1"/>
</dbReference>